<keyword evidence="2" id="KW-1185">Reference proteome</keyword>
<comment type="caution">
    <text evidence="1">The sequence shown here is derived from an EMBL/GenBank/DDBJ whole genome shotgun (WGS) entry which is preliminary data.</text>
</comment>
<proteinExistence type="predicted"/>
<name>A0ACB6ZPX2_THEGA</name>
<dbReference type="Proteomes" id="UP000886501">
    <property type="component" value="Unassembled WGS sequence"/>
</dbReference>
<protein>
    <submittedName>
        <fullName evidence="1">Nop14-like protein</fullName>
    </submittedName>
</protein>
<dbReference type="EMBL" id="MU117973">
    <property type="protein sequence ID" value="KAF9651692.1"/>
    <property type="molecule type" value="Genomic_DNA"/>
</dbReference>
<reference evidence="1" key="1">
    <citation type="submission" date="2019-10" db="EMBL/GenBank/DDBJ databases">
        <authorList>
            <consortium name="DOE Joint Genome Institute"/>
            <person name="Kuo A."/>
            <person name="Miyauchi S."/>
            <person name="Kiss E."/>
            <person name="Drula E."/>
            <person name="Kohler A."/>
            <person name="Sanchez-Garcia M."/>
            <person name="Andreopoulos B."/>
            <person name="Barry K.W."/>
            <person name="Bonito G."/>
            <person name="Buee M."/>
            <person name="Carver A."/>
            <person name="Chen C."/>
            <person name="Cichocki N."/>
            <person name="Clum A."/>
            <person name="Culley D."/>
            <person name="Crous P.W."/>
            <person name="Fauchery L."/>
            <person name="Girlanda M."/>
            <person name="Hayes R."/>
            <person name="Keri Z."/>
            <person name="Labutti K."/>
            <person name="Lipzen A."/>
            <person name="Lombard V."/>
            <person name="Magnuson J."/>
            <person name="Maillard F."/>
            <person name="Morin E."/>
            <person name="Murat C."/>
            <person name="Nolan M."/>
            <person name="Ohm R."/>
            <person name="Pangilinan J."/>
            <person name="Pereira M."/>
            <person name="Perotto S."/>
            <person name="Peter M."/>
            <person name="Riley R."/>
            <person name="Sitrit Y."/>
            <person name="Stielow B."/>
            <person name="Szollosi G."/>
            <person name="Zifcakova L."/>
            <person name="Stursova M."/>
            <person name="Spatafora J.W."/>
            <person name="Tedersoo L."/>
            <person name="Vaario L.-M."/>
            <person name="Yamada A."/>
            <person name="Yan M."/>
            <person name="Wang P."/>
            <person name="Xu J."/>
            <person name="Bruns T."/>
            <person name="Baldrian P."/>
            <person name="Vilgalys R."/>
            <person name="Henrissat B."/>
            <person name="Grigoriev I.V."/>
            <person name="Hibbett D."/>
            <person name="Nagy L.G."/>
            <person name="Martin F.M."/>
        </authorList>
    </citation>
    <scope>NUCLEOTIDE SEQUENCE</scope>
    <source>
        <strain evidence="1">P2</strain>
    </source>
</reference>
<evidence type="ECO:0000313" key="1">
    <source>
        <dbReference type="EMBL" id="KAF9651692.1"/>
    </source>
</evidence>
<gene>
    <name evidence="1" type="ORF">BDM02DRAFT_3090581</name>
</gene>
<evidence type="ECO:0000313" key="2">
    <source>
        <dbReference type="Proteomes" id="UP000886501"/>
    </source>
</evidence>
<accession>A0ACB6ZPX2</accession>
<sequence length="885" mass="100804">MPKGSQLSQLKSALSHAGVTKPQQGSKRKRSKKEDVDKERRAAKLREIQQKMNLFDVQVTKVKHGVGGRKIKGAVGRPAQSKQAGIQQRTKTLLKEHQDKDRSGGIFDRRFGENDPTMTPEERMLERFTRERQRESKGAWFNLEEEDELTHYGQSLSKLDDYDNIGLGLDNGDEEDAGQIDSRTVQKVHFGGFESDEDDDEEGPERKKTKPEVMAEVIAKSKEHKYLRQMQQEKDEDLRHQLDQDLESMRSLLYTVDTERPADEAKLNAAVEAPNVQDREYDKAVRELAFEQRAKPKDRTKTEEELALEEKQALERAERKRQRRMQGEDTDSESENGRRKRLRQIGGDDLEDDFYGEDGFGPGLQEQADEPDEGEDGGSGGEGEDGEEGLEGEDEEEDSEEDGADAESEAEDSGSAEGDDNELVQKRKGKTGKPNAGKELPYTFPCPESYEEFLDILEDVEGEDVPTVVHRIRTFHHPSLAEDNKFKLQRLTGVLIDYILHIMTPPSPRFNLLSALIPHLFALSKTYPTAAAQHFVEKLVLMQKNLRLGLSRGATKPDVKTWPSLPELMLLRTAGLIWSASDLNHPVIGPARLLMASYLGLCRVRDLCDICSGLFICTLWLQFEDYSKRFVPEVVTFLANTLLHLSPHKITDVASLPGSFPSPDFGMRSELRLDTREARKLSFGTADLPAILLGTRDEQMKVDLLGTCLALLERFADQYKSLDGFLELYSPVQFIFAQLDMNRLPGMLRDRVATISSVLSKLLKFSKQQRVPLSLQMHKPIPIPSYVPKFEERSSNYLRNRDPDHERNEAAKLRRQVKQEKKGAIRELRKDARFLAAVKQKEQQEKDRVYNERLKKAHTSIEPERAEEKAMLREKAKEKRRAGRR</sequence>
<reference evidence="1" key="2">
    <citation type="journal article" date="2020" name="Nat. Commun.">
        <title>Large-scale genome sequencing of mycorrhizal fungi provides insights into the early evolution of symbiotic traits.</title>
        <authorList>
            <person name="Miyauchi S."/>
            <person name="Kiss E."/>
            <person name="Kuo A."/>
            <person name="Drula E."/>
            <person name="Kohler A."/>
            <person name="Sanchez-Garcia M."/>
            <person name="Morin E."/>
            <person name="Andreopoulos B."/>
            <person name="Barry K.W."/>
            <person name="Bonito G."/>
            <person name="Buee M."/>
            <person name="Carver A."/>
            <person name="Chen C."/>
            <person name="Cichocki N."/>
            <person name="Clum A."/>
            <person name="Culley D."/>
            <person name="Crous P.W."/>
            <person name="Fauchery L."/>
            <person name="Girlanda M."/>
            <person name="Hayes R.D."/>
            <person name="Keri Z."/>
            <person name="LaButti K."/>
            <person name="Lipzen A."/>
            <person name="Lombard V."/>
            <person name="Magnuson J."/>
            <person name="Maillard F."/>
            <person name="Murat C."/>
            <person name="Nolan M."/>
            <person name="Ohm R.A."/>
            <person name="Pangilinan J."/>
            <person name="Pereira M.F."/>
            <person name="Perotto S."/>
            <person name="Peter M."/>
            <person name="Pfister S."/>
            <person name="Riley R."/>
            <person name="Sitrit Y."/>
            <person name="Stielow J.B."/>
            <person name="Szollosi G."/>
            <person name="Zifcakova L."/>
            <person name="Stursova M."/>
            <person name="Spatafora J.W."/>
            <person name="Tedersoo L."/>
            <person name="Vaario L.M."/>
            <person name="Yamada A."/>
            <person name="Yan M."/>
            <person name="Wang P."/>
            <person name="Xu J."/>
            <person name="Bruns T."/>
            <person name="Baldrian P."/>
            <person name="Vilgalys R."/>
            <person name="Dunand C."/>
            <person name="Henrissat B."/>
            <person name="Grigoriev I.V."/>
            <person name="Hibbett D."/>
            <person name="Nagy L.G."/>
            <person name="Martin F.M."/>
        </authorList>
    </citation>
    <scope>NUCLEOTIDE SEQUENCE</scope>
    <source>
        <strain evidence="1">P2</strain>
    </source>
</reference>
<organism evidence="1 2">
    <name type="scientific">Thelephora ganbajun</name>
    <name type="common">Ganba fungus</name>
    <dbReference type="NCBI Taxonomy" id="370292"/>
    <lineage>
        <taxon>Eukaryota</taxon>
        <taxon>Fungi</taxon>
        <taxon>Dikarya</taxon>
        <taxon>Basidiomycota</taxon>
        <taxon>Agaricomycotina</taxon>
        <taxon>Agaricomycetes</taxon>
        <taxon>Thelephorales</taxon>
        <taxon>Thelephoraceae</taxon>
        <taxon>Thelephora</taxon>
    </lineage>
</organism>